<dbReference type="PANTHER" id="PTHR21272:SF3">
    <property type="entry name" value="CATABOLIC 3-DEHYDROQUINASE"/>
    <property type="match status" value="1"/>
</dbReference>
<keyword evidence="7 9" id="KW-0057">Aromatic amino acid biosynthesis</keyword>
<accession>A0ABT6Q7E3</accession>
<dbReference type="RefSeq" id="WP_281462439.1">
    <property type="nucleotide sequence ID" value="NZ_JASBAN010000001.1"/>
</dbReference>
<dbReference type="EMBL" id="JASBAN010000001">
    <property type="protein sequence ID" value="MDI2112812.1"/>
    <property type="molecule type" value="Genomic_DNA"/>
</dbReference>
<feature type="site" description="Transition state stabilizer" evidence="9">
    <location>
        <position position="20"/>
    </location>
</feature>
<dbReference type="InterPro" id="IPR018509">
    <property type="entry name" value="DHquinase_II_CS"/>
</dbReference>
<dbReference type="HAMAP" id="MF_00169">
    <property type="entry name" value="AroQ"/>
    <property type="match status" value="1"/>
</dbReference>
<protein>
    <recommendedName>
        <fullName evidence="6 9">3-dehydroquinate dehydratase</fullName>
        <shortName evidence="9">3-dehydroquinase</shortName>
        <ecNumber evidence="6 9">4.2.1.10</ecNumber>
    </recommendedName>
    <alternativeName>
        <fullName evidence="9">Type II DHQase</fullName>
    </alternativeName>
</protein>
<evidence type="ECO:0000256" key="2">
    <source>
        <dbReference type="ARBA" id="ARBA00003924"/>
    </source>
</evidence>
<feature type="active site" description="Proton acceptor" evidence="9">
    <location>
        <position position="25"/>
    </location>
</feature>
<dbReference type="PANTHER" id="PTHR21272">
    <property type="entry name" value="CATABOLIC 3-DEHYDROQUINASE"/>
    <property type="match status" value="1"/>
</dbReference>
<dbReference type="SUPFAM" id="SSF52304">
    <property type="entry name" value="Type II 3-dehydroquinate dehydratase"/>
    <property type="match status" value="1"/>
</dbReference>
<feature type="active site" description="Proton donor" evidence="9">
    <location>
        <position position="102"/>
    </location>
</feature>
<sequence length="150" mass="16437">MELPLVYVLNGPNLNMLGMRQPEIYGSATLDDVEQICIQNAENLEIAIDFRQTNDEGELISWIQECKGKAKGIIINAGAYSHTSIATLDALLSVELPVIEVHISNIYRRESFRHHSYVSHAATGVICGLGLQGYALALAAIADLILEEDN</sequence>
<dbReference type="PIRSF" id="PIRSF001399">
    <property type="entry name" value="DHquinase_II"/>
    <property type="match status" value="1"/>
</dbReference>
<feature type="binding site" evidence="9">
    <location>
        <position position="89"/>
    </location>
    <ligand>
        <name>substrate</name>
    </ligand>
</feature>
<dbReference type="NCBIfam" id="TIGR01088">
    <property type="entry name" value="aroQ"/>
    <property type="match status" value="1"/>
</dbReference>
<comment type="pathway">
    <text evidence="3 9">Metabolic intermediate biosynthesis; chorismate biosynthesis; chorismate from D-erythrose 4-phosphate and phosphoenolpyruvate: step 3/7.</text>
</comment>
<evidence type="ECO:0000256" key="5">
    <source>
        <dbReference type="ARBA" id="ARBA00011193"/>
    </source>
</evidence>
<comment type="caution">
    <text evidence="10">The sequence shown here is derived from an EMBL/GenBank/DDBJ whole genome shotgun (WGS) entry which is preliminary data.</text>
</comment>
<feature type="binding site" evidence="9">
    <location>
        <begin position="103"/>
        <end position="104"/>
    </location>
    <ligand>
        <name>substrate</name>
    </ligand>
</feature>
<dbReference type="NCBIfam" id="NF003807">
    <property type="entry name" value="PRK05395.1-4"/>
    <property type="match status" value="1"/>
</dbReference>
<evidence type="ECO:0000313" key="10">
    <source>
        <dbReference type="EMBL" id="MDI2112812.1"/>
    </source>
</evidence>
<name>A0ABT6Q7E3_9PROT</name>
<evidence type="ECO:0000256" key="4">
    <source>
        <dbReference type="ARBA" id="ARBA00011037"/>
    </source>
</evidence>
<evidence type="ECO:0000256" key="3">
    <source>
        <dbReference type="ARBA" id="ARBA00004902"/>
    </source>
</evidence>
<dbReference type="NCBIfam" id="NF003805">
    <property type="entry name" value="PRK05395.1-2"/>
    <property type="match status" value="1"/>
</dbReference>
<dbReference type="NCBIfam" id="NF003806">
    <property type="entry name" value="PRK05395.1-3"/>
    <property type="match status" value="1"/>
</dbReference>
<evidence type="ECO:0000256" key="9">
    <source>
        <dbReference type="HAMAP-Rule" id="MF_00169"/>
    </source>
</evidence>
<evidence type="ECO:0000313" key="11">
    <source>
        <dbReference type="Proteomes" id="UP001431775"/>
    </source>
</evidence>
<reference evidence="10" key="1">
    <citation type="submission" date="2023-05" db="EMBL/GenBank/DDBJ databases">
        <title>Whole genome sequence of Commensalibacter sp.</title>
        <authorList>
            <person name="Charoenyingcharoen P."/>
            <person name="Yukphan P."/>
        </authorList>
    </citation>
    <scope>NUCLEOTIDE SEQUENCE</scope>
    <source>
        <strain evidence="10">TBRC 10068</strain>
    </source>
</reference>
<comment type="subunit">
    <text evidence="5 9">Homododecamer.</text>
</comment>
<comment type="function">
    <text evidence="2 9">Catalyzes a trans-dehydration via an enolate intermediate.</text>
</comment>
<dbReference type="EC" id="4.2.1.10" evidence="6 9"/>
<feature type="binding site" evidence="9">
    <location>
        <position position="113"/>
    </location>
    <ligand>
        <name>substrate</name>
    </ligand>
</feature>
<dbReference type="Pfam" id="PF01220">
    <property type="entry name" value="DHquinase_II"/>
    <property type="match status" value="1"/>
</dbReference>
<gene>
    <name evidence="9 10" type="primary">aroQ</name>
    <name evidence="10" type="ORF">QJV33_05865</name>
</gene>
<feature type="binding site" evidence="9">
    <location>
        <position position="76"/>
    </location>
    <ligand>
        <name>substrate</name>
    </ligand>
</feature>
<dbReference type="CDD" id="cd00466">
    <property type="entry name" value="DHQase_II"/>
    <property type="match status" value="1"/>
</dbReference>
<dbReference type="InterPro" id="IPR001874">
    <property type="entry name" value="DHquinase_II"/>
</dbReference>
<comment type="catalytic activity">
    <reaction evidence="1 9">
        <text>3-dehydroquinate = 3-dehydroshikimate + H2O</text>
        <dbReference type="Rhea" id="RHEA:21096"/>
        <dbReference type="ChEBI" id="CHEBI:15377"/>
        <dbReference type="ChEBI" id="CHEBI:16630"/>
        <dbReference type="ChEBI" id="CHEBI:32364"/>
        <dbReference type="EC" id="4.2.1.10"/>
    </reaction>
</comment>
<keyword evidence="9" id="KW-0028">Amino-acid biosynthesis</keyword>
<evidence type="ECO:0000256" key="6">
    <source>
        <dbReference type="ARBA" id="ARBA00012060"/>
    </source>
</evidence>
<dbReference type="PROSITE" id="PS01029">
    <property type="entry name" value="DEHYDROQUINASE_II"/>
    <property type="match status" value="1"/>
</dbReference>
<evidence type="ECO:0000256" key="7">
    <source>
        <dbReference type="ARBA" id="ARBA00023141"/>
    </source>
</evidence>
<feature type="binding site" evidence="9">
    <location>
        <position position="82"/>
    </location>
    <ligand>
        <name>substrate</name>
    </ligand>
</feature>
<evidence type="ECO:0000256" key="8">
    <source>
        <dbReference type="ARBA" id="ARBA00023239"/>
    </source>
</evidence>
<dbReference type="Gene3D" id="3.40.50.9100">
    <property type="entry name" value="Dehydroquinase, class II"/>
    <property type="match status" value="1"/>
</dbReference>
<organism evidence="10 11">
    <name type="scientific">Commensalibacter nepenthis</name>
    <dbReference type="NCBI Taxonomy" id="3043872"/>
    <lineage>
        <taxon>Bacteria</taxon>
        <taxon>Pseudomonadati</taxon>
        <taxon>Pseudomonadota</taxon>
        <taxon>Alphaproteobacteria</taxon>
        <taxon>Acetobacterales</taxon>
        <taxon>Acetobacteraceae</taxon>
    </lineage>
</organism>
<dbReference type="Proteomes" id="UP001431775">
    <property type="component" value="Unassembled WGS sequence"/>
</dbReference>
<keyword evidence="8 9" id="KW-0456">Lyase</keyword>
<evidence type="ECO:0000256" key="1">
    <source>
        <dbReference type="ARBA" id="ARBA00001864"/>
    </source>
</evidence>
<comment type="similarity">
    <text evidence="4 9">Belongs to the type-II 3-dehydroquinase family.</text>
</comment>
<dbReference type="GO" id="GO:0003855">
    <property type="term" value="F:3-dehydroquinate dehydratase activity"/>
    <property type="evidence" value="ECO:0007669"/>
    <property type="project" value="UniProtKB-EC"/>
</dbReference>
<proteinExistence type="inferred from homology"/>
<dbReference type="InterPro" id="IPR036441">
    <property type="entry name" value="DHquinase_II_sf"/>
</dbReference>
<keyword evidence="11" id="KW-1185">Reference proteome</keyword>